<dbReference type="EMBL" id="CP025084">
    <property type="protein sequence ID" value="AUH05210.1"/>
    <property type="molecule type" value="Genomic_DNA"/>
</dbReference>
<sequence length="186" mass="20686">MHISSQDDNYAKAGFLKSQNQSRRSVAAHAVVREAVEAWQKTLPGRAQDTIAQLVVDEWRRHGGRGLQLGDSARNNRQNIFRWLDNPFNSARYAGYIAQLTPVIADVMPIEIARRYGLKKGRTEAELVAAAIKECSEAQQAKMLGAKVHVLEKEVREGVEALMRLMPPDSWGPVLSSVATMLGQCF</sequence>
<reference evidence="1 4" key="3">
    <citation type="submission" date="2017-11" db="EMBL/GenBank/DDBJ databases">
        <title>Complete genome sequence of Serratia sp. ATCC 39006 LacA.</title>
        <authorList>
            <person name="Hampton H.G."/>
            <person name="Jackson S.A."/>
            <person name="Jauregui R."/>
            <person name="Poulter G.T.M."/>
            <person name="Salmond G.P.C."/>
            <person name="Fineran P.C."/>
        </authorList>
    </citation>
    <scope>NUCLEOTIDE SEQUENCE [LARGE SCALE GENOMIC DNA]</scope>
    <source>
        <strain evidence="1 4">ATCC 39006</strain>
    </source>
</reference>
<evidence type="ECO:0000313" key="3">
    <source>
        <dbReference type="Proteomes" id="UP000017700"/>
    </source>
</evidence>
<dbReference type="KEGG" id="sera:Ser39006_014375"/>
<evidence type="ECO:0000313" key="2">
    <source>
        <dbReference type="EMBL" id="AUH05210.1"/>
    </source>
</evidence>
<dbReference type="InterPro" id="IPR037042">
    <property type="entry name" value="YdaT-like_sf"/>
</dbReference>
<evidence type="ECO:0000313" key="1">
    <source>
        <dbReference type="EMBL" id="AUH00888.1"/>
    </source>
</evidence>
<organism evidence="2 3">
    <name type="scientific">Serratia sp. (strain ATCC 39006)</name>
    <name type="common">Prodigiosinella confusarubida</name>
    <dbReference type="NCBI Taxonomy" id="104623"/>
    <lineage>
        <taxon>Bacteria</taxon>
        <taxon>Pseudomonadati</taxon>
        <taxon>Pseudomonadota</taxon>
        <taxon>Gammaproteobacteria</taxon>
        <taxon>Enterobacterales</taxon>
        <taxon>Pectobacteriaceae</taxon>
        <taxon>Prodigiosinella</taxon>
    </lineage>
</organism>
<gene>
    <name evidence="1" type="ORF">CWC46_14370</name>
    <name evidence="2" type="ORF">Ser39006_014375</name>
</gene>
<proteinExistence type="predicted"/>
<evidence type="ECO:0000313" key="4">
    <source>
        <dbReference type="Proteomes" id="UP000233778"/>
    </source>
</evidence>
<dbReference type="Proteomes" id="UP000017700">
    <property type="component" value="Chromosome"/>
</dbReference>
<reference evidence="2 3" key="1">
    <citation type="journal article" date="2013" name="Genome Announc.">
        <title>Draft genome sequence of Serratia sp. strain ATCC 39006, a model bacterium for analysis of the biosynthesis and regulation of prodigiosin, a carbapenem, and gas vesicles.</title>
        <authorList>
            <person name="Fineran P.C."/>
            <person name="Iglesias Cans M.C."/>
            <person name="Ramsay J.P."/>
            <person name="Wilf N.M."/>
            <person name="Cossyleon D."/>
            <person name="McNeil M.B."/>
            <person name="Williamson N.R."/>
            <person name="Monson R.E."/>
            <person name="Becher S.A."/>
            <person name="Stanton J.A."/>
            <person name="Brugger K."/>
            <person name="Brown S.D."/>
            <person name="Salmond G.P."/>
        </authorList>
    </citation>
    <scope>NUCLEOTIDE SEQUENCE [LARGE SCALE GENOMIC DNA]</scope>
    <source>
        <strain evidence="2">ATCC 39006</strain>
        <strain evidence="3">ATCC 39006 / SC 11482</strain>
    </source>
</reference>
<dbReference type="OrthoDB" id="6423929at2"/>
<keyword evidence="3" id="KW-1185">Reference proteome</keyword>
<dbReference type="Gene3D" id="1.10.3600.10">
    <property type="entry name" value="Putative bacterial toxin ydaT"/>
    <property type="match status" value="1"/>
</dbReference>
<protein>
    <submittedName>
        <fullName evidence="2">Uncharacterized protein</fullName>
    </submittedName>
</protein>
<dbReference type="EMBL" id="CP025085">
    <property type="protein sequence ID" value="AUH00888.1"/>
    <property type="molecule type" value="Genomic_DNA"/>
</dbReference>
<accession>A0A2I5T8I4</accession>
<dbReference type="KEGG" id="serq:CWC46_14370"/>
<reference evidence="2" key="2">
    <citation type="submission" date="2013-09" db="EMBL/GenBank/DDBJ databases">
        <authorList>
            <person name="Wang G."/>
            <person name="Yang Y."/>
            <person name="Su Y."/>
        </authorList>
    </citation>
    <scope>NUCLEOTIDE SEQUENCE</scope>
    <source>
        <strain evidence="2">ATCC 39006</strain>
    </source>
</reference>
<name>A0A2I5T8I4_SERS3</name>
<reference evidence="2" key="4">
    <citation type="submission" date="2017-11" db="EMBL/GenBank/DDBJ databases">
        <title>Complete genome sequence of Serratia sp. ATCC 39006.</title>
        <authorList>
            <person name="Hampton H.G."/>
            <person name="Jackson S.A."/>
            <person name="Jauregui R."/>
            <person name="Poulter G.T.M."/>
            <person name="Salmond G.P.C."/>
            <person name="Fineran P.C."/>
        </authorList>
    </citation>
    <scope>NUCLEOTIDE SEQUENCE</scope>
    <source>
        <strain evidence="2">ATCC 39006</strain>
    </source>
</reference>
<dbReference type="InterPro" id="IPR009364">
    <property type="entry name" value="YdaT-like"/>
</dbReference>
<dbReference type="Pfam" id="PF06254">
    <property type="entry name" value="YdaT_toxin"/>
    <property type="match status" value="1"/>
</dbReference>
<dbReference type="AlphaFoldDB" id="A0A2I5T8I4"/>
<dbReference type="Proteomes" id="UP000233778">
    <property type="component" value="Chromosome"/>
</dbReference>
<dbReference type="RefSeq" id="WP_021015863.1">
    <property type="nucleotide sequence ID" value="NZ_CP025084.1"/>
</dbReference>
<dbReference type="STRING" id="104623.Ser39006_02600"/>